<evidence type="ECO:0000256" key="4">
    <source>
        <dbReference type="ARBA" id="ARBA00022723"/>
    </source>
</evidence>
<accession>A0A8J3FMP0</accession>
<evidence type="ECO:0000256" key="5">
    <source>
        <dbReference type="ARBA" id="ARBA00023004"/>
    </source>
</evidence>
<dbReference type="GO" id="GO:0046872">
    <property type="term" value="F:metal ion binding"/>
    <property type="evidence" value="ECO:0007669"/>
    <property type="project" value="UniProtKB-KW"/>
</dbReference>
<keyword evidence="12" id="KW-1185">Reference proteome</keyword>
<dbReference type="RefSeq" id="WP_189077723.1">
    <property type="nucleotide sequence ID" value="NZ_BMMX01000001.1"/>
</dbReference>
<dbReference type="SUPFAM" id="SSF50022">
    <property type="entry name" value="ISP domain"/>
    <property type="match status" value="1"/>
</dbReference>
<evidence type="ECO:0000256" key="6">
    <source>
        <dbReference type="ARBA" id="ARBA00023014"/>
    </source>
</evidence>
<name>A0A8J3FMP0_9ACTN</name>
<dbReference type="GO" id="GO:0016705">
    <property type="term" value="F:oxidoreductase activity, acting on paired donors, with incorporation or reduction of molecular oxygen"/>
    <property type="evidence" value="ECO:0007669"/>
    <property type="project" value="UniProtKB-ARBA"/>
</dbReference>
<evidence type="ECO:0000313" key="11">
    <source>
        <dbReference type="EMBL" id="GGK77498.1"/>
    </source>
</evidence>
<dbReference type="Proteomes" id="UP000656042">
    <property type="component" value="Unassembled WGS sequence"/>
</dbReference>
<dbReference type="InterPro" id="IPR006311">
    <property type="entry name" value="TAT_signal"/>
</dbReference>
<dbReference type="GO" id="GO:0016020">
    <property type="term" value="C:membrane"/>
    <property type="evidence" value="ECO:0007669"/>
    <property type="project" value="InterPro"/>
</dbReference>
<dbReference type="FunFam" id="2.102.10.10:FF:000016">
    <property type="entry name" value="Nitrite reductase/ring-hydroxylating ferredoxin subunit"/>
    <property type="match status" value="1"/>
</dbReference>
<keyword evidence="5" id="KW-0408">Iron</keyword>
<dbReference type="InterPro" id="IPR014349">
    <property type="entry name" value="Rieske_Fe-S_prot"/>
</dbReference>
<evidence type="ECO:0000256" key="9">
    <source>
        <dbReference type="ARBA" id="ARBA00034078"/>
    </source>
</evidence>
<dbReference type="PANTHER" id="PTHR10134">
    <property type="entry name" value="CYTOCHROME B-C1 COMPLEX SUBUNIT RIESKE, MITOCHONDRIAL"/>
    <property type="match status" value="1"/>
</dbReference>
<keyword evidence="4" id="KW-0479">Metal-binding</keyword>
<sequence length="148" mass="14922">MPPPPFTTEPGTHPCGRSSRRRLLGAAALGASLTGCQVYREPGTAPADGSPEPVTVLARMPDVPVGGGLIVASSSVVVTRPSAERVLAFSAVCTHAGCAVSEVADGTINCPCHGSRFAVADGSVVSGPARRPLPSLPVTVANETIRLA</sequence>
<dbReference type="EMBL" id="BMMX01000001">
    <property type="protein sequence ID" value="GGK77498.1"/>
    <property type="molecule type" value="Genomic_DNA"/>
</dbReference>
<dbReference type="InterPro" id="IPR017941">
    <property type="entry name" value="Rieske_2Fe-2S"/>
</dbReference>
<keyword evidence="7" id="KW-1015">Disulfide bond</keyword>
<keyword evidence="6" id="KW-0411">Iron-sulfur</keyword>
<feature type="domain" description="Rieske" evidence="10">
    <location>
        <begin position="55"/>
        <end position="147"/>
    </location>
</feature>
<protein>
    <recommendedName>
        <fullName evidence="2">Cytochrome bc1 complex Rieske iron-sulfur subunit</fullName>
    </recommendedName>
    <alternativeName>
        <fullName evidence="8">Cytochrome bc1 reductase complex subunit QcrA</fullName>
    </alternativeName>
</protein>
<dbReference type="InterPro" id="IPR036922">
    <property type="entry name" value="Rieske_2Fe-2S_sf"/>
</dbReference>
<comment type="caution">
    <text evidence="11">The sequence shown here is derived from an EMBL/GenBank/DDBJ whole genome shotgun (WGS) entry which is preliminary data.</text>
</comment>
<dbReference type="Gene3D" id="2.102.10.10">
    <property type="entry name" value="Rieske [2Fe-2S] iron-sulphur domain"/>
    <property type="match status" value="1"/>
</dbReference>
<dbReference type="PROSITE" id="PS51296">
    <property type="entry name" value="RIESKE"/>
    <property type="match status" value="1"/>
</dbReference>
<reference evidence="11" key="1">
    <citation type="journal article" date="2014" name="Int. J. Syst. Evol. Microbiol.">
        <title>Complete genome sequence of Corynebacterium casei LMG S-19264T (=DSM 44701T), isolated from a smear-ripened cheese.</title>
        <authorList>
            <consortium name="US DOE Joint Genome Institute (JGI-PGF)"/>
            <person name="Walter F."/>
            <person name="Albersmeier A."/>
            <person name="Kalinowski J."/>
            <person name="Ruckert C."/>
        </authorList>
    </citation>
    <scope>NUCLEOTIDE SEQUENCE</scope>
    <source>
        <strain evidence="11">CGMCC 4.7299</strain>
    </source>
</reference>
<dbReference type="PRINTS" id="PR00162">
    <property type="entry name" value="RIESKE"/>
</dbReference>
<dbReference type="PROSITE" id="PS51318">
    <property type="entry name" value="TAT"/>
    <property type="match status" value="1"/>
</dbReference>
<gene>
    <name evidence="11" type="ORF">GCM10012284_09380</name>
</gene>
<comment type="cofactor">
    <cofactor evidence="9">
        <name>[2Fe-2S] cluster</name>
        <dbReference type="ChEBI" id="CHEBI:190135"/>
    </cofactor>
</comment>
<evidence type="ECO:0000256" key="8">
    <source>
        <dbReference type="ARBA" id="ARBA00029586"/>
    </source>
</evidence>
<organism evidence="11 12">
    <name type="scientific">Mangrovihabitans endophyticus</name>
    <dbReference type="NCBI Taxonomy" id="1751298"/>
    <lineage>
        <taxon>Bacteria</taxon>
        <taxon>Bacillati</taxon>
        <taxon>Actinomycetota</taxon>
        <taxon>Actinomycetes</taxon>
        <taxon>Micromonosporales</taxon>
        <taxon>Micromonosporaceae</taxon>
        <taxon>Mangrovihabitans</taxon>
    </lineage>
</organism>
<keyword evidence="3" id="KW-0001">2Fe-2S</keyword>
<evidence type="ECO:0000256" key="2">
    <source>
        <dbReference type="ARBA" id="ARBA00015816"/>
    </source>
</evidence>
<evidence type="ECO:0000256" key="1">
    <source>
        <dbReference type="ARBA" id="ARBA00002494"/>
    </source>
</evidence>
<evidence type="ECO:0000259" key="10">
    <source>
        <dbReference type="PROSITE" id="PS51296"/>
    </source>
</evidence>
<dbReference type="GO" id="GO:0004497">
    <property type="term" value="F:monooxygenase activity"/>
    <property type="evidence" value="ECO:0007669"/>
    <property type="project" value="UniProtKB-ARBA"/>
</dbReference>
<proteinExistence type="predicted"/>
<dbReference type="InterPro" id="IPR005805">
    <property type="entry name" value="Rieske_Fe-S_prot_C"/>
</dbReference>
<dbReference type="CDD" id="cd03467">
    <property type="entry name" value="Rieske"/>
    <property type="match status" value="1"/>
</dbReference>
<dbReference type="GO" id="GO:0051537">
    <property type="term" value="F:2 iron, 2 sulfur cluster binding"/>
    <property type="evidence" value="ECO:0007669"/>
    <property type="project" value="UniProtKB-KW"/>
</dbReference>
<reference evidence="11" key="2">
    <citation type="submission" date="2020-09" db="EMBL/GenBank/DDBJ databases">
        <authorList>
            <person name="Sun Q."/>
            <person name="Zhou Y."/>
        </authorList>
    </citation>
    <scope>NUCLEOTIDE SEQUENCE</scope>
    <source>
        <strain evidence="11">CGMCC 4.7299</strain>
    </source>
</reference>
<dbReference type="AlphaFoldDB" id="A0A8J3FMP0"/>
<dbReference type="Pfam" id="PF00355">
    <property type="entry name" value="Rieske"/>
    <property type="match status" value="1"/>
</dbReference>
<evidence type="ECO:0000256" key="3">
    <source>
        <dbReference type="ARBA" id="ARBA00022714"/>
    </source>
</evidence>
<evidence type="ECO:0000256" key="7">
    <source>
        <dbReference type="ARBA" id="ARBA00023157"/>
    </source>
</evidence>
<comment type="function">
    <text evidence="1">Iron-sulfur subunit of the cytochrome bc1 complex, an essential component of the respiratory electron transport chain required for ATP synthesis. The bc1 complex catalyzes the oxidation of menaquinol and the reduction of cytochrome c in the respiratory chain. The bc1 complex operates through a Q-cycle mechanism that couples electron transfer to generation of the proton gradient that drives ATP synthesis.</text>
</comment>
<evidence type="ECO:0000313" key="12">
    <source>
        <dbReference type="Proteomes" id="UP000656042"/>
    </source>
</evidence>